<proteinExistence type="predicted"/>
<evidence type="ECO:0000313" key="3">
    <source>
        <dbReference type="Proteomes" id="UP001500280"/>
    </source>
</evidence>
<keyword evidence="1" id="KW-0732">Signal</keyword>
<reference evidence="2 3" key="1">
    <citation type="journal article" date="2019" name="Int. J. Syst. Evol. Microbiol.">
        <title>The Global Catalogue of Microorganisms (GCM) 10K type strain sequencing project: providing services to taxonomists for standard genome sequencing and annotation.</title>
        <authorList>
            <consortium name="The Broad Institute Genomics Platform"/>
            <consortium name="The Broad Institute Genome Sequencing Center for Infectious Disease"/>
            <person name="Wu L."/>
            <person name="Ma J."/>
        </authorList>
    </citation>
    <scope>NUCLEOTIDE SEQUENCE [LARGE SCALE GENOMIC DNA]</scope>
    <source>
        <strain evidence="2 3">JCM 14307</strain>
    </source>
</reference>
<name>A0ABN2J306_9ACTN</name>
<protein>
    <recommendedName>
        <fullName evidence="4">Serine/threonine protein kinase</fullName>
    </recommendedName>
</protein>
<gene>
    <name evidence="2" type="ORF">GCM10009745_76360</name>
</gene>
<organism evidence="2 3">
    <name type="scientific">Kribbella yunnanensis</name>
    <dbReference type="NCBI Taxonomy" id="190194"/>
    <lineage>
        <taxon>Bacteria</taxon>
        <taxon>Bacillati</taxon>
        <taxon>Actinomycetota</taxon>
        <taxon>Actinomycetes</taxon>
        <taxon>Propionibacteriales</taxon>
        <taxon>Kribbellaceae</taxon>
        <taxon>Kribbella</taxon>
    </lineage>
</organism>
<comment type="caution">
    <text evidence="2">The sequence shown here is derived from an EMBL/GenBank/DDBJ whole genome shotgun (WGS) entry which is preliminary data.</text>
</comment>
<sequence length="171" mass="18654">MGTRMVLTSAATVALMVGGAGAAAMTPESRPAVPAGAEAAREKDCRATANSLPSSDKHIYLYAVPKCEGSHGAKDDSDKDGDYDDGEGQIKHFDNLTVSLINHSDATVEFYTRTKYSHEGDRFCVRPGHYVTKLYMYGDGKEEAGNWSNSISSHRRVKPADCKRFFGWLVK</sequence>
<feature type="chain" id="PRO_5047316671" description="Serine/threonine protein kinase" evidence="1">
    <location>
        <begin position="23"/>
        <end position="171"/>
    </location>
</feature>
<evidence type="ECO:0000313" key="2">
    <source>
        <dbReference type="EMBL" id="GAA1716572.1"/>
    </source>
</evidence>
<evidence type="ECO:0008006" key="4">
    <source>
        <dbReference type="Google" id="ProtNLM"/>
    </source>
</evidence>
<dbReference type="EMBL" id="BAAANF010000027">
    <property type="protein sequence ID" value="GAA1716572.1"/>
    <property type="molecule type" value="Genomic_DNA"/>
</dbReference>
<evidence type="ECO:0000256" key="1">
    <source>
        <dbReference type="SAM" id="SignalP"/>
    </source>
</evidence>
<dbReference type="Proteomes" id="UP001500280">
    <property type="component" value="Unassembled WGS sequence"/>
</dbReference>
<accession>A0ABN2J306</accession>
<dbReference type="RefSeq" id="WP_344163817.1">
    <property type="nucleotide sequence ID" value="NZ_BAAANF010000027.1"/>
</dbReference>
<keyword evidence="3" id="KW-1185">Reference proteome</keyword>
<feature type="signal peptide" evidence="1">
    <location>
        <begin position="1"/>
        <end position="22"/>
    </location>
</feature>